<evidence type="ECO:0008006" key="4">
    <source>
        <dbReference type="Google" id="ProtNLM"/>
    </source>
</evidence>
<comment type="caution">
    <text evidence="2">The sequence shown here is derived from an EMBL/GenBank/DDBJ whole genome shotgun (WGS) entry which is preliminary data.</text>
</comment>
<keyword evidence="1" id="KW-0472">Membrane</keyword>
<name>A0AAN9NGT8_PHACN</name>
<sequence>MERKSVVLSGPVARVGVIIVFLLISSSLLGFSPSYAPADTDMSPLLSHPPIPSFNGSHSRIPYSPSFP</sequence>
<evidence type="ECO:0000256" key="1">
    <source>
        <dbReference type="SAM" id="Phobius"/>
    </source>
</evidence>
<dbReference type="Proteomes" id="UP001374584">
    <property type="component" value="Unassembled WGS sequence"/>
</dbReference>
<evidence type="ECO:0000313" key="2">
    <source>
        <dbReference type="EMBL" id="KAK7369548.1"/>
    </source>
</evidence>
<feature type="transmembrane region" description="Helical" evidence="1">
    <location>
        <begin position="12"/>
        <end position="36"/>
    </location>
</feature>
<evidence type="ECO:0000313" key="3">
    <source>
        <dbReference type="Proteomes" id="UP001374584"/>
    </source>
</evidence>
<dbReference type="AlphaFoldDB" id="A0AAN9NGT8"/>
<keyword evidence="1" id="KW-1133">Transmembrane helix</keyword>
<keyword evidence="1" id="KW-0812">Transmembrane</keyword>
<keyword evidence="3" id="KW-1185">Reference proteome</keyword>
<organism evidence="2 3">
    <name type="scientific">Phaseolus coccineus</name>
    <name type="common">Scarlet runner bean</name>
    <name type="synonym">Phaseolus multiflorus</name>
    <dbReference type="NCBI Taxonomy" id="3886"/>
    <lineage>
        <taxon>Eukaryota</taxon>
        <taxon>Viridiplantae</taxon>
        <taxon>Streptophyta</taxon>
        <taxon>Embryophyta</taxon>
        <taxon>Tracheophyta</taxon>
        <taxon>Spermatophyta</taxon>
        <taxon>Magnoliopsida</taxon>
        <taxon>eudicotyledons</taxon>
        <taxon>Gunneridae</taxon>
        <taxon>Pentapetalae</taxon>
        <taxon>rosids</taxon>
        <taxon>fabids</taxon>
        <taxon>Fabales</taxon>
        <taxon>Fabaceae</taxon>
        <taxon>Papilionoideae</taxon>
        <taxon>50 kb inversion clade</taxon>
        <taxon>NPAAA clade</taxon>
        <taxon>indigoferoid/millettioid clade</taxon>
        <taxon>Phaseoleae</taxon>
        <taxon>Phaseolus</taxon>
    </lineage>
</organism>
<reference evidence="2 3" key="1">
    <citation type="submission" date="2024-01" db="EMBL/GenBank/DDBJ databases">
        <title>The genomes of 5 underutilized Papilionoideae crops provide insights into root nodulation and disease resistanc.</title>
        <authorList>
            <person name="Jiang F."/>
        </authorList>
    </citation>
    <scope>NUCLEOTIDE SEQUENCE [LARGE SCALE GENOMIC DNA]</scope>
    <source>
        <strain evidence="2">JINMINGXINNONG_FW02</strain>
        <tissue evidence="2">Leaves</tissue>
    </source>
</reference>
<accession>A0AAN9NGT8</accession>
<dbReference type="EMBL" id="JAYMYR010000004">
    <property type="protein sequence ID" value="KAK7369548.1"/>
    <property type="molecule type" value="Genomic_DNA"/>
</dbReference>
<protein>
    <recommendedName>
        <fullName evidence="4">Transmembrane protein</fullName>
    </recommendedName>
</protein>
<gene>
    <name evidence="2" type="ORF">VNO80_11588</name>
</gene>
<proteinExistence type="predicted"/>